<dbReference type="Proteomes" id="UP000557717">
    <property type="component" value="Unassembled WGS sequence"/>
</dbReference>
<organism evidence="1 2">
    <name type="scientific">Haloferula luteola</name>
    <dbReference type="NCBI Taxonomy" id="595692"/>
    <lineage>
        <taxon>Bacteria</taxon>
        <taxon>Pseudomonadati</taxon>
        <taxon>Verrucomicrobiota</taxon>
        <taxon>Verrucomicrobiia</taxon>
        <taxon>Verrucomicrobiales</taxon>
        <taxon>Verrucomicrobiaceae</taxon>
        <taxon>Haloferula</taxon>
    </lineage>
</organism>
<dbReference type="AlphaFoldDB" id="A0A840V6J8"/>
<name>A0A840V6J8_9BACT</name>
<evidence type="ECO:0000313" key="2">
    <source>
        <dbReference type="Proteomes" id="UP000557717"/>
    </source>
</evidence>
<protein>
    <submittedName>
        <fullName evidence="1">Uncharacterized protein</fullName>
    </submittedName>
</protein>
<gene>
    <name evidence="1" type="ORF">HNR46_004151</name>
</gene>
<proteinExistence type="predicted"/>
<sequence>MVSLCFFLFRPNLEHRLTELGKILLARLSPCLFIGLRPRPESPSIRIIEAAGNYTLPARQLLIRNILSVPSKVYEQ</sequence>
<reference evidence="1 2" key="1">
    <citation type="submission" date="2020-08" db="EMBL/GenBank/DDBJ databases">
        <title>Genomic Encyclopedia of Type Strains, Phase IV (KMG-IV): sequencing the most valuable type-strain genomes for metagenomic binning, comparative biology and taxonomic classification.</title>
        <authorList>
            <person name="Goeker M."/>
        </authorList>
    </citation>
    <scope>NUCLEOTIDE SEQUENCE [LARGE SCALE GENOMIC DNA]</scope>
    <source>
        <strain evidence="1 2">YC6886</strain>
    </source>
</reference>
<evidence type="ECO:0000313" key="1">
    <source>
        <dbReference type="EMBL" id="MBB5353887.1"/>
    </source>
</evidence>
<accession>A0A840V6J8</accession>
<dbReference type="EMBL" id="JACHFD010000039">
    <property type="protein sequence ID" value="MBB5353887.1"/>
    <property type="molecule type" value="Genomic_DNA"/>
</dbReference>
<comment type="caution">
    <text evidence="1">The sequence shown here is derived from an EMBL/GenBank/DDBJ whole genome shotgun (WGS) entry which is preliminary data.</text>
</comment>
<keyword evidence="2" id="KW-1185">Reference proteome</keyword>